<keyword evidence="5 7" id="KW-0326">Glycosidase</keyword>
<dbReference type="Pfam" id="PF00150">
    <property type="entry name" value="Cellulase"/>
    <property type="match status" value="1"/>
</dbReference>
<dbReference type="InterPro" id="IPR008965">
    <property type="entry name" value="CBM2/CBM3_carb-bd_dom_sf"/>
</dbReference>
<dbReference type="PANTHER" id="PTHR35923">
    <property type="entry name" value="MAJOR EXTRACELLULAR ENDOGLUCANASE"/>
    <property type="match status" value="1"/>
</dbReference>
<proteinExistence type="inferred from homology"/>
<evidence type="ECO:0000259" key="9">
    <source>
        <dbReference type="PROSITE" id="PS51173"/>
    </source>
</evidence>
<dbReference type="PROSITE" id="PS00659">
    <property type="entry name" value="GLYCOSYL_HYDROL_F5"/>
    <property type="match status" value="1"/>
</dbReference>
<gene>
    <name evidence="10" type="ORF">KME32_01130</name>
</gene>
<feature type="region of interest" description="Disordered" evidence="8">
    <location>
        <begin position="406"/>
        <end position="433"/>
    </location>
</feature>
<dbReference type="EC" id="3.2.1.4" evidence="7"/>
<protein>
    <recommendedName>
        <fullName evidence="7">Endoglucanase</fullName>
        <ecNumber evidence="7">3.2.1.4</ecNumber>
    </recommendedName>
</protein>
<accession>A0A951PVH2</accession>
<dbReference type="Pfam" id="PF00553">
    <property type="entry name" value="CBM_2"/>
    <property type="match status" value="1"/>
</dbReference>
<dbReference type="InterPro" id="IPR001919">
    <property type="entry name" value="CBD2"/>
</dbReference>
<comment type="similarity">
    <text evidence="7">Belongs to the glycosyl hydrolase 5 (cellulase A) family.</text>
</comment>
<name>A0A951PVH2_9NOST</name>
<dbReference type="Gene3D" id="3.20.20.80">
    <property type="entry name" value="Glycosidases"/>
    <property type="match status" value="1"/>
</dbReference>
<dbReference type="PANTHER" id="PTHR35923:SF2">
    <property type="entry name" value="ENDOGLUCANASE"/>
    <property type="match status" value="1"/>
</dbReference>
<evidence type="ECO:0000256" key="6">
    <source>
        <dbReference type="ARBA" id="ARBA00023326"/>
    </source>
</evidence>
<dbReference type="InterPro" id="IPR012291">
    <property type="entry name" value="CBM2_carb-bd_dom_sf"/>
</dbReference>
<sequence>MRQAPKNKQKKLLFHKKILILLAALVTFLVGSMTKLPTYNQLDVASAAITMQLPLSTLGPKIVDARGKVVLLRGVNWFGIETEAHVPHGLWRRDYKEMLAQIRKLGYNLIRLPYSVAALRSPNISSIDFTIGNNAELQGKSPLQVMDLIIQEAEHQGLLILLDSHRLNDQRIPELWYGDGFTELDWIETWKMLAERYKNQANVIGADLKNEPHGQASWGTNNLATDWRLAAERAGDAILSVNPNWLIVVEGVEKNVPGQKLPQHWQGGNLEGVKRYPVRLSRRHKLVYSPHEYGPGVYNQPYFSEPSFPKNLINRWQTGFNYISSENIAPILIGEFGGRQVDTSSKEGIWHNELVKYIRQNNLSFAYWSWNPNSIDTGGILLDDWQNYDLPKQELLSQLLPSIEGSNNDGEIGKDSNIRTPPNPPSRPTPSPVQLKVTTDIYSNWETGVCYNLKITNQTNTKVSNWQLRFRMNQARINNSWNANFKQQGVTKYIVTPLDWGRVIEPNQSRDIGFCANKLGSDYPVSQIEVIPI</sequence>
<keyword evidence="3 7" id="KW-0136">Cellulose degradation</keyword>
<dbReference type="EMBL" id="JAHHHN010000001">
    <property type="protein sequence ID" value="MBW4559753.1"/>
    <property type="molecule type" value="Genomic_DNA"/>
</dbReference>
<evidence type="ECO:0000256" key="2">
    <source>
        <dbReference type="ARBA" id="ARBA00022801"/>
    </source>
</evidence>
<evidence type="ECO:0000256" key="7">
    <source>
        <dbReference type="RuleBase" id="RU361153"/>
    </source>
</evidence>
<dbReference type="GO" id="GO:0030245">
    <property type="term" value="P:cellulose catabolic process"/>
    <property type="evidence" value="ECO:0007669"/>
    <property type="project" value="UniProtKB-KW"/>
</dbReference>
<dbReference type="GO" id="GO:0030247">
    <property type="term" value="F:polysaccharide binding"/>
    <property type="evidence" value="ECO:0007669"/>
    <property type="project" value="UniProtKB-UniRule"/>
</dbReference>
<keyword evidence="2 7" id="KW-0378">Hydrolase</keyword>
<evidence type="ECO:0000256" key="8">
    <source>
        <dbReference type="SAM" id="MobiDB-lite"/>
    </source>
</evidence>
<dbReference type="SUPFAM" id="SSF49384">
    <property type="entry name" value="Carbohydrate-binding domain"/>
    <property type="match status" value="1"/>
</dbReference>
<reference evidence="10" key="1">
    <citation type="submission" date="2021-05" db="EMBL/GenBank/DDBJ databases">
        <authorList>
            <person name="Pietrasiak N."/>
            <person name="Ward R."/>
            <person name="Stajich J.E."/>
            <person name="Kurbessoian T."/>
        </authorList>
    </citation>
    <scope>NUCLEOTIDE SEQUENCE</scope>
    <source>
        <strain evidence="10">JT2-VF2</strain>
    </source>
</reference>
<keyword evidence="6 7" id="KW-0624">Polysaccharide degradation</keyword>
<organism evidence="10 11">
    <name type="scientific">Mojavia pulchra JT2-VF2</name>
    <dbReference type="NCBI Taxonomy" id="287848"/>
    <lineage>
        <taxon>Bacteria</taxon>
        <taxon>Bacillati</taxon>
        <taxon>Cyanobacteriota</taxon>
        <taxon>Cyanophyceae</taxon>
        <taxon>Nostocales</taxon>
        <taxon>Nostocaceae</taxon>
    </lineage>
</organism>
<feature type="compositionally biased region" description="Pro residues" evidence="8">
    <location>
        <begin position="421"/>
        <end position="431"/>
    </location>
</feature>
<reference evidence="10" key="2">
    <citation type="journal article" date="2022" name="Microbiol. Resour. Announc.">
        <title>Metagenome Sequencing to Explore Phylogenomics of Terrestrial Cyanobacteria.</title>
        <authorList>
            <person name="Ward R.D."/>
            <person name="Stajich J.E."/>
            <person name="Johansen J.R."/>
            <person name="Huntemann M."/>
            <person name="Clum A."/>
            <person name="Foster B."/>
            <person name="Foster B."/>
            <person name="Roux S."/>
            <person name="Palaniappan K."/>
            <person name="Varghese N."/>
            <person name="Mukherjee S."/>
            <person name="Reddy T.B.K."/>
            <person name="Daum C."/>
            <person name="Copeland A."/>
            <person name="Chen I.A."/>
            <person name="Ivanova N.N."/>
            <person name="Kyrpides N.C."/>
            <person name="Shapiro N."/>
            <person name="Eloe-Fadrosh E.A."/>
            <person name="Pietrasiak N."/>
        </authorList>
    </citation>
    <scope>NUCLEOTIDE SEQUENCE</scope>
    <source>
        <strain evidence="10">JT2-VF2</strain>
    </source>
</reference>
<evidence type="ECO:0000256" key="5">
    <source>
        <dbReference type="ARBA" id="ARBA00023295"/>
    </source>
</evidence>
<evidence type="ECO:0000256" key="4">
    <source>
        <dbReference type="ARBA" id="ARBA00023277"/>
    </source>
</evidence>
<dbReference type="Gene3D" id="2.60.40.290">
    <property type="match status" value="1"/>
</dbReference>
<evidence type="ECO:0000256" key="1">
    <source>
        <dbReference type="ARBA" id="ARBA00000966"/>
    </source>
</evidence>
<evidence type="ECO:0000313" key="10">
    <source>
        <dbReference type="EMBL" id="MBW4559753.1"/>
    </source>
</evidence>
<comment type="catalytic activity">
    <reaction evidence="1 7">
        <text>Endohydrolysis of (1-&gt;4)-beta-D-glucosidic linkages in cellulose, lichenin and cereal beta-D-glucans.</text>
        <dbReference type="EC" id="3.2.1.4"/>
    </reaction>
</comment>
<keyword evidence="4 7" id="KW-0119">Carbohydrate metabolism</keyword>
<dbReference type="PROSITE" id="PS51173">
    <property type="entry name" value="CBM2"/>
    <property type="match status" value="1"/>
</dbReference>
<evidence type="ECO:0000313" key="11">
    <source>
        <dbReference type="Proteomes" id="UP000715781"/>
    </source>
</evidence>
<dbReference type="GO" id="GO:0008810">
    <property type="term" value="F:cellulase activity"/>
    <property type="evidence" value="ECO:0007669"/>
    <property type="project" value="UniProtKB-EC"/>
</dbReference>
<evidence type="ECO:0000256" key="3">
    <source>
        <dbReference type="ARBA" id="ARBA00023001"/>
    </source>
</evidence>
<dbReference type="SUPFAM" id="SSF51445">
    <property type="entry name" value="(Trans)glycosidases"/>
    <property type="match status" value="1"/>
</dbReference>
<dbReference type="Proteomes" id="UP000715781">
    <property type="component" value="Unassembled WGS sequence"/>
</dbReference>
<dbReference type="InterPro" id="IPR001547">
    <property type="entry name" value="Glyco_hydro_5"/>
</dbReference>
<dbReference type="InterPro" id="IPR017853">
    <property type="entry name" value="GH"/>
</dbReference>
<dbReference type="InterPro" id="IPR018087">
    <property type="entry name" value="Glyco_hydro_5_CS"/>
</dbReference>
<dbReference type="AlphaFoldDB" id="A0A951PVH2"/>
<feature type="domain" description="CBM2" evidence="9">
    <location>
        <begin position="428"/>
        <end position="533"/>
    </location>
</feature>
<comment type="caution">
    <text evidence="10">The sequence shown here is derived from an EMBL/GenBank/DDBJ whole genome shotgun (WGS) entry which is preliminary data.</text>
</comment>
<dbReference type="SMART" id="SM00637">
    <property type="entry name" value="CBD_II"/>
    <property type="match status" value="1"/>
</dbReference>